<dbReference type="AlphaFoldDB" id="A0A4C1T9J8"/>
<keyword evidence="2" id="KW-1185">Reference proteome</keyword>
<comment type="caution">
    <text evidence="1">The sequence shown here is derived from an EMBL/GenBank/DDBJ whole genome shotgun (WGS) entry which is preliminary data.</text>
</comment>
<gene>
    <name evidence="1" type="ORF">EVAR_6023_1</name>
</gene>
<reference evidence="1 2" key="1">
    <citation type="journal article" date="2019" name="Commun. Biol.">
        <title>The bagworm genome reveals a unique fibroin gene that provides high tensile strength.</title>
        <authorList>
            <person name="Kono N."/>
            <person name="Nakamura H."/>
            <person name="Ohtoshi R."/>
            <person name="Tomita M."/>
            <person name="Numata K."/>
            <person name="Arakawa K."/>
        </authorList>
    </citation>
    <scope>NUCLEOTIDE SEQUENCE [LARGE SCALE GENOMIC DNA]</scope>
</reference>
<dbReference type="EMBL" id="BGZK01000045">
    <property type="protein sequence ID" value="GBP11199.1"/>
    <property type="molecule type" value="Genomic_DNA"/>
</dbReference>
<accession>A0A4C1T9J8</accession>
<evidence type="ECO:0000313" key="2">
    <source>
        <dbReference type="Proteomes" id="UP000299102"/>
    </source>
</evidence>
<organism evidence="1 2">
    <name type="scientific">Eumeta variegata</name>
    <name type="common">Bagworm moth</name>
    <name type="synonym">Eumeta japonica</name>
    <dbReference type="NCBI Taxonomy" id="151549"/>
    <lineage>
        <taxon>Eukaryota</taxon>
        <taxon>Metazoa</taxon>
        <taxon>Ecdysozoa</taxon>
        <taxon>Arthropoda</taxon>
        <taxon>Hexapoda</taxon>
        <taxon>Insecta</taxon>
        <taxon>Pterygota</taxon>
        <taxon>Neoptera</taxon>
        <taxon>Endopterygota</taxon>
        <taxon>Lepidoptera</taxon>
        <taxon>Glossata</taxon>
        <taxon>Ditrysia</taxon>
        <taxon>Tineoidea</taxon>
        <taxon>Psychidae</taxon>
        <taxon>Oiketicinae</taxon>
        <taxon>Eumeta</taxon>
    </lineage>
</organism>
<protein>
    <submittedName>
        <fullName evidence="1">Uncharacterized protein</fullName>
    </submittedName>
</protein>
<dbReference type="Proteomes" id="UP000299102">
    <property type="component" value="Unassembled WGS sequence"/>
</dbReference>
<evidence type="ECO:0000313" key="1">
    <source>
        <dbReference type="EMBL" id="GBP11199.1"/>
    </source>
</evidence>
<proteinExistence type="predicted"/>
<name>A0A4C1T9J8_EUMVA</name>
<sequence length="175" mass="20129">MVETECGVGIGIKCVTAIGIENEFEIKIDIDRYKRCKEFIVSMLPKLRALTLNSTHEKDRRETYSIKSRSRCFQANAVRATANESISDMRRHLPKVMGNFSDEAIVTLAEHPKPKAMYYREICISTVPYYNARRVARSEYLCIRHLTAVLELKAEQIAHFRVETESEIVNGIEDQ</sequence>